<dbReference type="AlphaFoldDB" id="A0A3M7SBR8"/>
<dbReference type="Proteomes" id="UP000276133">
    <property type="component" value="Unassembled WGS sequence"/>
</dbReference>
<sequence>MVPLALLYQATLPSIPPVARLLCVIVGCPTGVGFLRLSILCCLASVTSNSKRSFSASKVWFQAIRFLRSCSRPSLALFNSSQIFETSAKSSVHSDC</sequence>
<proteinExistence type="predicted"/>
<comment type="caution">
    <text evidence="1">The sequence shown here is derived from an EMBL/GenBank/DDBJ whole genome shotgun (WGS) entry which is preliminary data.</text>
</comment>
<evidence type="ECO:0000313" key="2">
    <source>
        <dbReference type="Proteomes" id="UP000276133"/>
    </source>
</evidence>
<name>A0A3M7SBR8_BRAPC</name>
<protein>
    <submittedName>
        <fullName evidence="1">Uncharacterized protein</fullName>
    </submittedName>
</protein>
<dbReference type="EMBL" id="REGN01001666">
    <property type="protein sequence ID" value="RNA33246.1"/>
    <property type="molecule type" value="Genomic_DNA"/>
</dbReference>
<gene>
    <name evidence="1" type="ORF">BpHYR1_004186</name>
</gene>
<reference evidence="1 2" key="1">
    <citation type="journal article" date="2018" name="Sci. Rep.">
        <title>Genomic signatures of local adaptation to the degree of environmental predictability in rotifers.</title>
        <authorList>
            <person name="Franch-Gras L."/>
            <person name="Hahn C."/>
            <person name="Garcia-Roger E.M."/>
            <person name="Carmona M.J."/>
            <person name="Serra M."/>
            <person name="Gomez A."/>
        </authorList>
    </citation>
    <scope>NUCLEOTIDE SEQUENCE [LARGE SCALE GENOMIC DNA]</scope>
    <source>
        <strain evidence="1">HYR1</strain>
    </source>
</reference>
<accession>A0A3M7SBR8</accession>
<evidence type="ECO:0000313" key="1">
    <source>
        <dbReference type="EMBL" id="RNA33246.1"/>
    </source>
</evidence>
<organism evidence="1 2">
    <name type="scientific">Brachionus plicatilis</name>
    <name type="common">Marine rotifer</name>
    <name type="synonym">Brachionus muelleri</name>
    <dbReference type="NCBI Taxonomy" id="10195"/>
    <lineage>
        <taxon>Eukaryota</taxon>
        <taxon>Metazoa</taxon>
        <taxon>Spiralia</taxon>
        <taxon>Gnathifera</taxon>
        <taxon>Rotifera</taxon>
        <taxon>Eurotatoria</taxon>
        <taxon>Monogononta</taxon>
        <taxon>Pseudotrocha</taxon>
        <taxon>Ploima</taxon>
        <taxon>Brachionidae</taxon>
        <taxon>Brachionus</taxon>
    </lineage>
</organism>
<keyword evidence="2" id="KW-1185">Reference proteome</keyword>